<organism evidence="2 3">
    <name type="scientific">Candidatus Burkholderia pumila</name>
    <dbReference type="NCBI Taxonomy" id="1090375"/>
    <lineage>
        <taxon>Bacteria</taxon>
        <taxon>Pseudomonadati</taxon>
        <taxon>Pseudomonadota</taxon>
        <taxon>Betaproteobacteria</taxon>
        <taxon>Burkholderiales</taxon>
        <taxon>Burkholderiaceae</taxon>
        <taxon>Burkholderia</taxon>
    </lineage>
</organism>
<feature type="compositionally biased region" description="Polar residues" evidence="1">
    <location>
        <begin position="85"/>
        <end position="99"/>
    </location>
</feature>
<proteinExistence type="predicted"/>
<feature type="region of interest" description="Disordered" evidence="1">
    <location>
        <begin position="1"/>
        <end position="190"/>
    </location>
</feature>
<name>A0ABR5HLT0_9BURK</name>
<feature type="compositionally biased region" description="Low complexity" evidence="1">
    <location>
        <begin position="127"/>
        <end position="151"/>
    </location>
</feature>
<dbReference type="EMBL" id="LELG01000114">
    <property type="protein sequence ID" value="KMQ80299.1"/>
    <property type="molecule type" value="Genomic_DNA"/>
</dbReference>
<sequence length="190" mass="20621">MPHPPSAGEVARGTAVPPRPPQAVASPMRGNATHRMPPQTNVQGGGVPHPPQTAQFGGDPHVYRGCMQAPQEHAPRPGPAPNIGNAAQNSIPRSSQGINTPHDEPHMQAMQPPHFEHNAPIQPYMEAPRQPQPMQVQQPRPQPMPVQQARPQPAPQQPSFRPEPPHQQMPQPQQAEQPRGGGGNNEHHHD</sequence>
<gene>
    <name evidence="2" type="ORF">BPMI_01064c</name>
</gene>
<accession>A0ABR5HLT0</accession>
<keyword evidence="3" id="KW-1185">Reference proteome</keyword>
<feature type="compositionally biased region" description="Pro residues" evidence="1">
    <location>
        <begin position="152"/>
        <end position="167"/>
    </location>
</feature>
<dbReference type="Proteomes" id="UP000242951">
    <property type="component" value="Unassembled WGS sequence"/>
</dbReference>
<evidence type="ECO:0000256" key="1">
    <source>
        <dbReference type="SAM" id="MobiDB-lite"/>
    </source>
</evidence>
<comment type="caution">
    <text evidence="2">The sequence shown here is derived from an EMBL/GenBank/DDBJ whole genome shotgun (WGS) entry which is preliminary data.</text>
</comment>
<feature type="compositionally biased region" description="Low complexity" evidence="1">
    <location>
        <begin position="168"/>
        <end position="178"/>
    </location>
</feature>
<reference evidence="2 3" key="1">
    <citation type="submission" date="2015-06" db="EMBL/GenBank/DDBJ databases">
        <title>Comparative genomics of Burkholderia leaf nodule symbionts.</title>
        <authorList>
            <person name="Carlier A."/>
            <person name="Eberl L."/>
            <person name="Pinto-Carbo M."/>
        </authorList>
    </citation>
    <scope>NUCLEOTIDE SEQUENCE [LARGE SCALE GENOMIC DNA]</scope>
    <source>
        <strain evidence="2 3">UZHbot3</strain>
    </source>
</reference>
<evidence type="ECO:0000313" key="3">
    <source>
        <dbReference type="Proteomes" id="UP000242951"/>
    </source>
</evidence>
<evidence type="ECO:0000313" key="2">
    <source>
        <dbReference type="EMBL" id="KMQ80299.1"/>
    </source>
</evidence>
<protein>
    <submittedName>
        <fullName evidence="2">Peptidase C14 caspase catalytic subunit p20</fullName>
    </submittedName>
</protein>